<accession>A0ABQ7HXK7</accession>
<comment type="function">
    <text evidence="12">DNA-dependent RNA polymerase catalyzes the transcription of DNA into RNA using the four ribonucleoside triphosphates as substrates.</text>
</comment>
<organism evidence="14 15">
    <name type="scientific">Astathelohania contejeani</name>
    <dbReference type="NCBI Taxonomy" id="164912"/>
    <lineage>
        <taxon>Eukaryota</taxon>
        <taxon>Fungi</taxon>
        <taxon>Fungi incertae sedis</taxon>
        <taxon>Microsporidia</taxon>
        <taxon>Astathelohaniidae</taxon>
        <taxon>Astathelohania</taxon>
    </lineage>
</organism>
<dbReference type="InterPro" id="IPR042102">
    <property type="entry name" value="RNA_pol_Rpb1_3_sf"/>
</dbReference>
<dbReference type="Gene3D" id="6.10.250.2940">
    <property type="match status" value="1"/>
</dbReference>
<evidence type="ECO:0000256" key="12">
    <source>
        <dbReference type="RuleBase" id="RU004279"/>
    </source>
</evidence>
<dbReference type="Gene3D" id="1.10.132.30">
    <property type="match status" value="1"/>
</dbReference>
<dbReference type="InterPro" id="IPR007080">
    <property type="entry name" value="RNA_pol_Rpb1_1"/>
</dbReference>
<evidence type="ECO:0000256" key="6">
    <source>
        <dbReference type="ARBA" id="ARBA00022723"/>
    </source>
</evidence>
<dbReference type="SUPFAM" id="SSF64484">
    <property type="entry name" value="beta and beta-prime subunits of DNA dependent RNA-polymerase"/>
    <property type="match status" value="1"/>
</dbReference>
<dbReference type="PANTHER" id="PTHR48446:SF1">
    <property type="entry name" value="DNA-DIRECTED RNA POLYMERASE SUBUNIT BETA' N-TERMINAL SECTION"/>
    <property type="match status" value="1"/>
</dbReference>
<dbReference type="Pfam" id="PF04998">
    <property type="entry name" value="RNA_pol_Rpb1_5"/>
    <property type="match status" value="1"/>
</dbReference>
<feature type="domain" description="RNA polymerase N-terminal" evidence="13">
    <location>
        <begin position="195"/>
        <end position="497"/>
    </location>
</feature>
<dbReference type="SMART" id="SM00663">
    <property type="entry name" value="RPOLA_N"/>
    <property type="match status" value="1"/>
</dbReference>
<dbReference type="InterPro" id="IPR035698">
    <property type="entry name" value="RNAP_III_Rpc1_C"/>
</dbReference>
<dbReference type="InterPro" id="IPR015700">
    <property type="entry name" value="RPC1"/>
</dbReference>
<dbReference type="Gene3D" id="6.20.50.80">
    <property type="match status" value="1"/>
</dbReference>
<keyword evidence="4 12" id="KW-0808">Transferase</keyword>
<dbReference type="Pfam" id="PF04983">
    <property type="entry name" value="RNA_pol_Rpb1_3"/>
    <property type="match status" value="1"/>
</dbReference>
<evidence type="ECO:0000256" key="5">
    <source>
        <dbReference type="ARBA" id="ARBA00022695"/>
    </source>
</evidence>
<dbReference type="InterPro" id="IPR044893">
    <property type="entry name" value="RNA_pol_Rpb1_clamp_domain"/>
</dbReference>
<dbReference type="CDD" id="cd02583">
    <property type="entry name" value="RNAP_III_RPC1_N"/>
    <property type="match status" value="1"/>
</dbReference>
<keyword evidence="6" id="KW-0479">Metal-binding</keyword>
<gene>
    <name evidence="14" type="primary">POLR3A</name>
    <name evidence="14" type="ORF">TCON_1875</name>
</gene>
<evidence type="ECO:0000256" key="1">
    <source>
        <dbReference type="ARBA" id="ARBA00004123"/>
    </source>
</evidence>
<comment type="subcellular location">
    <subcellularLocation>
        <location evidence="1">Nucleus</location>
    </subcellularLocation>
</comment>
<evidence type="ECO:0000256" key="11">
    <source>
        <dbReference type="ARBA" id="ARBA00048552"/>
    </source>
</evidence>
<dbReference type="InterPro" id="IPR007066">
    <property type="entry name" value="RNA_pol_Rpb1_3"/>
</dbReference>
<keyword evidence="7" id="KW-0862">Zinc</keyword>
<proteinExistence type="inferred from homology"/>
<dbReference type="Pfam" id="PF00623">
    <property type="entry name" value="RNA_pol_Rpb1_2"/>
    <property type="match status" value="1"/>
</dbReference>
<evidence type="ECO:0000256" key="9">
    <source>
        <dbReference type="ARBA" id="ARBA00023163"/>
    </source>
</evidence>
<dbReference type="Gene3D" id="4.10.860.120">
    <property type="entry name" value="RNA polymerase II, clamp domain"/>
    <property type="match status" value="1"/>
</dbReference>
<keyword evidence="3 12" id="KW-0240">DNA-directed RNA polymerase</keyword>
<comment type="caution">
    <text evidence="14">The sequence shown here is derived from an EMBL/GenBank/DDBJ whole genome shotgun (WGS) entry which is preliminary data.</text>
</comment>
<dbReference type="CDD" id="cd02736">
    <property type="entry name" value="RNAP_III_Rpc1_C"/>
    <property type="match status" value="1"/>
</dbReference>
<dbReference type="InterPro" id="IPR038120">
    <property type="entry name" value="Rpb1_funnel_sf"/>
</dbReference>
<dbReference type="EC" id="2.7.7.6" evidence="12"/>
<evidence type="ECO:0000256" key="2">
    <source>
        <dbReference type="ARBA" id="ARBA00006460"/>
    </source>
</evidence>
<evidence type="ECO:0000256" key="3">
    <source>
        <dbReference type="ARBA" id="ARBA00022478"/>
    </source>
</evidence>
<dbReference type="EMBL" id="SBIQ01000159">
    <property type="protein sequence ID" value="KAF7682909.1"/>
    <property type="molecule type" value="Genomic_DNA"/>
</dbReference>
<dbReference type="InterPro" id="IPR006592">
    <property type="entry name" value="RNA_pol_N"/>
</dbReference>
<dbReference type="InterPro" id="IPR000722">
    <property type="entry name" value="RNA_pol_asu"/>
</dbReference>
<evidence type="ECO:0000259" key="13">
    <source>
        <dbReference type="SMART" id="SM00663"/>
    </source>
</evidence>
<dbReference type="Gene3D" id="2.40.40.20">
    <property type="match status" value="1"/>
</dbReference>
<keyword evidence="5 12" id="KW-0548">Nucleotidyltransferase</keyword>
<dbReference type="Pfam" id="PF04997">
    <property type="entry name" value="RNA_pol_Rpb1_1"/>
    <property type="match status" value="1"/>
</dbReference>
<evidence type="ECO:0000313" key="15">
    <source>
        <dbReference type="Proteomes" id="UP001516464"/>
    </source>
</evidence>
<evidence type="ECO:0000256" key="8">
    <source>
        <dbReference type="ARBA" id="ARBA00022842"/>
    </source>
</evidence>
<dbReference type="Pfam" id="PF05000">
    <property type="entry name" value="RNA_pol_Rpb1_4"/>
    <property type="match status" value="1"/>
</dbReference>
<evidence type="ECO:0000256" key="10">
    <source>
        <dbReference type="ARBA" id="ARBA00023242"/>
    </source>
</evidence>
<evidence type="ECO:0000313" key="14">
    <source>
        <dbReference type="EMBL" id="KAF7682909.1"/>
    </source>
</evidence>
<dbReference type="Proteomes" id="UP001516464">
    <property type="component" value="Unassembled WGS sequence"/>
</dbReference>
<dbReference type="InterPro" id="IPR007081">
    <property type="entry name" value="RNA_pol_Rpb1_5"/>
</dbReference>
<dbReference type="GO" id="GO:0000428">
    <property type="term" value="C:DNA-directed RNA polymerase complex"/>
    <property type="evidence" value="ECO:0007669"/>
    <property type="project" value="UniProtKB-KW"/>
</dbReference>
<keyword evidence="10" id="KW-0539">Nucleus</keyword>
<evidence type="ECO:0000256" key="4">
    <source>
        <dbReference type="ARBA" id="ARBA00022679"/>
    </source>
</evidence>
<dbReference type="InterPro" id="IPR035697">
    <property type="entry name" value="RNAP_III_RPC1_N"/>
</dbReference>
<reference evidence="14 15" key="1">
    <citation type="submission" date="2019-01" db="EMBL/GenBank/DDBJ databases">
        <title>Genomes sequencing and comparative genomics of infectious freshwater microsporidia, Cucumispora dikerogammari and Thelohania contejeani.</title>
        <authorList>
            <person name="Cormier A."/>
            <person name="Giraud I."/>
            <person name="Wattier R."/>
            <person name="Teixeira M."/>
            <person name="Grandjean F."/>
            <person name="Rigaud T."/>
            <person name="Cordaux R."/>
        </authorList>
    </citation>
    <scope>NUCLEOTIDE SEQUENCE [LARGE SCALE GENOMIC DNA]</scope>
    <source>
        <strain evidence="14">T1</strain>
        <tissue evidence="14">Spores</tissue>
    </source>
</reference>
<keyword evidence="8" id="KW-0460">Magnesium</keyword>
<keyword evidence="9 12" id="KW-0804">Transcription</keyword>
<keyword evidence="15" id="KW-1185">Reference proteome</keyword>
<dbReference type="Gene3D" id="1.10.150.390">
    <property type="match status" value="1"/>
</dbReference>
<dbReference type="NCBIfam" id="NF006336">
    <property type="entry name" value="PRK08566.1"/>
    <property type="match status" value="1"/>
</dbReference>
<dbReference type="InterPro" id="IPR007083">
    <property type="entry name" value="RNA_pol_Rpb1_4"/>
</dbReference>
<evidence type="ECO:0000256" key="7">
    <source>
        <dbReference type="ARBA" id="ARBA00022833"/>
    </source>
</evidence>
<sequence>MKKELNPHFNLPKQISEIQFGILSKKEITAMSVLSVTRREMYDPESRRPMMGGPLDPRLGTSNKSEKCETCHESILRCSGHFGDIELTLPVFHIGFLRHTLQILHCICKNCAAVLISPSRKTYYDIRKLVEECKKISVCHNCKAHNGTVKKGQGFRIYHYLPNTTEDLNPLTVLNLFKMIAPKDWKILSLSFPPENLIIQKLLVPPACIRPSVMLDQEDGSNEDDLTIKLCEIIHTNQVIKEKMHNLSILIEDWDFLQLQVGLFINSDLPGVTTPNSVNRPIRGLIQRLKGKGGRFRENLSGKRVDFSGRTVISPDPNLSVEEVGMPKAMAQILTFPEPVTAFNRARLQEMVRRGPESYPGANYIFNPQTESKRYLRFGDREALASTLLDGDIVERHLIDGDTVLFNRQPSLHRLSVMAHRVRVMPWRTLRFNECVCTPYNADFDGDEMNIHVPQTYEARAEASVLMGVKHNLVTPRNGEPLVAATQDFITGLYLLTSKDVFFTREEFGQVISHFIGKDERVLIEPSVIRPYELFTGKQVVEVLIRDAINNGIKMNEFDEHKFNNSCINTNNMGSSNIKDVSDDKIFIVRNNFYLFGRIDKSIVGAEKKDKSILYALMLISENCAVRAMNSIARLIPRFLSGRGFSIGYDDVLPDHKLREGKAKILKEGYSSVTRMISNHALGKITAQPGCTTEETLELSISAELSNIREKCGTLCVNSLSINNAPLIMQACGSKGSKINISQMIACVGQQIISGHRIPDGFEKRPLPHFPRCSLMPAAKGFVEASFCSGLSPTEFFFHAVSGREGLVDTAVKTAETGYMQRRLMKALEDLCVEYDYSVRNANGEVVQFVYGEDKIDPINNTHWIDPGTAVGAIAGQSIGEPGTQMTLKTFHFAGVASMNITLGVPRLKEIINASKAISTPIINAKIEKETKCKIEKIKNKIERILLSDIWESITELYGIHECCLEIIINTEIANDLDITMDTIRDRICKIKRIPKEHIQIHNSVLQIYIKKYKKEPESIYFILQKVKRSLGSIIVSGIETVGKVVVSKNGDEYELGIEGTGLAKVLGVEGIDSNHTRSNNSMEILEVLGIEAARQSIIDEILYTMEKHGIKLDSRHVMLLADTMCYKGEVLGITRFGISKMKMSTLMLASFEQTSDHLFEAAIGGKRDVIEGVSESIILGMNVGVGTGRIELYHSK</sequence>
<dbReference type="PANTHER" id="PTHR48446">
    <property type="entry name" value="DNA-DIRECTED RNA POLYMERASE SUBUNIT BETA' N-TERMINAL SECTION"/>
    <property type="match status" value="1"/>
</dbReference>
<dbReference type="Gene3D" id="1.10.274.100">
    <property type="entry name" value="RNA polymerase Rpb1, domain 3"/>
    <property type="match status" value="1"/>
</dbReference>
<comment type="similarity">
    <text evidence="2 12">Belongs to the RNA polymerase beta' chain family.</text>
</comment>
<dbReference type="Gene3D" id="3.30.1490.180">
    <property type="entry name" value="RNA polymerase ii"/>
    <property type="match status" value="1"/>
</dbReference>
<protein>
    <recommendedName>
        <fullName evidence="12">DNA-directed RNA polymerase subunit</fullName>
        <ecNumber evidence="12">2.7.7.6</ecNumber>
    </recommendedName>
</protein>
<comment type="catalytic activity">
    <reaction evidence="11 12">
        <text>RNA(n) + a ribonucleoside 5'-triphosphate = RNA(n+1) + diphosphate</text>
        <dbReference type="Rhea" id="RHEA:21248"/>
        <dbReference type="Rhea" id="RHEA-COMP:14527"/>
        <dbReference type="Rhea" id="RHEA-COMP:17342"/>
        <dbReference type="ChEBI" id="CHEBI:33019"/>
        <dbReference type="ChEBI" id="CHEBI:61557"/>
        <dbReference type="ChEBI" id="CHEBI:140395"/>
        <dbReference type="EC" id="2.7.7.6"/>
    </reaction>
</comment>
<name>A0ABQ7HXK7_9MICR</name>